<keyword evidence="8" id="KW-1185">Reference proteome</keyword>
<sequence length="198" mass="23639">MSKIFVIMGKSASGKDTIFKRLIQDKKLDLKIVVPYTTRPIREGEMEGVEYHFVDDARLYELKKQNKVIEHRAYETIHGLWNYFTVDDEQIDLIHENYLMIGTLESFLQMKEYYGEDKVVPIYIDLEDGIRLERALEREKLQKEPKYIEMCRRFLADDKDFSKKRLDEAKVNQHFSNISMEQCLQDIINYINTVLRND</sequence>
<keyword evidence="3" id="KW-0808">Transferase</keyword>
<dbReference type="KEGG" id="ahb:bsdtb5_00230"/>
<comment type="catalytic activity">
    <reaction evidence="5">
        <text>GMP + ATP = GDP + ADP</text>
        <dbReference type="Rhea" id="RHEA:20780"/>
        <dbReference type="ChEBI" id="CHEBI:30616"/>
        <dbReference type="ChEBI" id="CHEBI:58115"/>
        <dbReference type="ChEBI" id="CHEBI:58189"/>
        <dbReference type="ChEBI" id="CHEBI:456216"/>
        <dbReference type="EC" id="2.7.4.8"/>
    </reaction>
</comment>
<dbReference type="PROSITE" id="PS50052">
    <property type="entry name" value="GUANYLATE_KINASE_2"/>
    <property type="match status" value="1"/>
</dbReference>
<gene>
    <name evidence="7" type="ORF">bsdtb5_00230</name>
</gene>
<proteinExistence type="inferred from homology"/>
<dbReference type="PANTHER" id="PTHR23117">
    <property type="entry name" value="GUANYLATE KINASE-RELATED"/>
    <property type="match status" value="1"/>
</dbReference>
<evidence type="ECO:0000313" key="7">
    <source>
        <dbReference type="EMBL" id="BCN28728.1"/>
    </source>
</evidence>
<evidence type="ECO:0000256" key="5">
    <source>
        <dbReference type="ARBA" id="ARBA00048594"/>
    </source>
</evidence>
<evidence type="ECO:0000256" key="1">
    <source>
        <dbReference type="ARBA" id="ARBA00003531"/>
    </source>
</evidence>
<evidence type="ECO:0000259" key="6">
    <source>
        <dbReference type="PROSITE" id="PS50052"/>
    </source>
</evidence>
<name>A0A7R7IAR1_9FIRM</name>
<dbReference type="Proteomes" id="UP000595897">
    <property type="component" value="Chromosome"/>
</dbReference>
<comment type="similarity">
    <text evidence="2">Belongs to the guanylate kinase family.</text>
</comment>
<protein>
    <submittedName>
        <fullName evidence="7">Guanylate kinase</fullName>
    </submittedName>
</protein>
<dbReference type="InterPro" id="IPR008144">
    <property type="entry name" value="Guanylate_kin-like_dom"/>
</dbReference>
<dbReference type="PROSITE" id="PS00856">
    <property type="entry name" value="GUANYLATE_KINASE_1"/>
    <property type="match status" value="1"/>
</dbReference>
<dbReference type="PANTHER" id="PTHR23117:SF13">
    <property type="entry name" value="GUANYLATE KINASE"/>
    <property type="match status" value="1"/>
</dbReference>
<dbReference type="SUPFAM" id="SSF52540">
    <property type="entry name" value="P-loop containing nucleoside triphosphate hydrolases"/>
    <property type="match status" value="1"/>
</dbReference>
<dbReference type="InterPro" id="IPR020590">
    <property type="entry name" value="Guanylate_kinase_CS"/>
</dbReference>
<dbReference type="InterPro" id="IPR008145">
    <property type="entry name" value="GK/Ca_channel_bsu"/>
</dbReference>
<dbReference type="AlphaFoldDB" id="A0A7R7IAR1"/>
<keyword evidence="4 7" id="KW-0418">Kinase</keyword>
<feature type="domain" description="Guanylate kinase-like" evidence="6">
    <location>
        <begin position="2"/>
        <end position="192"/>
    </location>
</feature>
<evidence type="ECO:0000256" key="2">
    <source>
        <dbReference type="ARBA" id="ARBA00005790"/>
    </source>
</evidence>
<organism evidence="7 8">
    <name type="scientific">Anaeromicropila herbilytica</name>
    <dbReference type="NCBI Taxonomy" id="2785025"/>
    <lineage>
        <taxon>Bacteria</taxon>
        <taxon>Bacillati</taxon>
        <taxon>Bacillota</taxon>
        <taxon>Clostridia</taxon>
        <taxon>Lachnospirales</taxon>
        <taxon>Lachnospiraceae</taxon>
        <taxon>Anaeromicropila</taxon>
    </lineage>
</organism>
<reference evidence="7 8" key="1">
    <citation type="submission" date="2020-11" db="EMBL/GenBank/DDBJ databases">
        <title>Draft genome sequencing of a Lachnospiraceae strain isolated from anoxic soil subjected to BSD treatment.</title>
        <authorList>
            <person name="Uek A."/>
            <person name="Tonouchi A."/>
        </authorList>
    </citation>
    <scope>NUCLEOTIDE SEQUENCE [LARGE SCALE GENOMIC DNA]</scope>
    <source>
        <strain evidence="7 8">TB5</strain>
    </source>
</reference>
<comment type="function">
    <text evidence="1">Essential for recycling GMP and indirectly, cGMP.</text>
</comment>
<dbReference type="GO" id="GO:0005829">
    <property type="term" value="C:cytosol"/>
    <property type="evidence" value="ECO:0007669"/>
    <property type="project" value="TreeGrafter"/>
</dbReference>
<dbReference type="GO" id="GO:0004385">
    <property type="term" value="F:GMP kinase activity"/>
    <property type="evidence" value="ECO:0007669"/>
    <property type="project" value="UniProtKB-EC"/>
</dbReference>
<dbReference type="InterPro" id="IPR027417">
    <property type="entry name" value="P-loop_NTPase"/>
</dbReference>
<dbReference type="SMART" id="SM00072">
    <property type="entry name" value="GuKc"/>
    <property type="match status" value="1"/>
</dbReference>
<evidence type="ECO:0000256" key="4">
    <source>
        <dbReference type="ARBA" id="ARBA00022777"/>
    </source>
</evidence>
<dbReference type="Gene3D" id="3.40.50.300">
    <property type="entry name" value="P-loop containing nucleotide triphosphate hydrolases"/>
    <property type="match status" value="1"/>
</dbReference>
<dbReference type="RefSeq" id="WP_271714040.1">
    <property type="nucleotide sequence ID" value="NZ_AP024169.1"/>
</dbReference>
<evidence type="ECO:0000256" key="3">
    <source>
        <dbReference type="ARBA" id="ARBA00022679"/>
    </source>
</evidence>
<dbReference type="Pfam" id="PF00625">
    <property type="entry name" value="Guanylate_kin"/>
    <property type="match status" value="1"/>
</dbReference>
<dbReference type="EMBL" id="AP024169">
    <property type="protein sequence ID" value="BCN28728.1"/>
    <property type="molecule type" value="Genomic_DNA"/>
</dbReference>
<evidence type="ECO:0000313" key="8">
    <source>
        <dbReference type="Proteomes" id="UP000595897"/>
    </source>
</evidence>
<accession>A0A7R7IAR1</accession>